<accession>A0A3M7JD11</accession>
<dbReference type="AlphaFoldDB" id="A0A3M7JD11"/>
<name>A0A3M7JD11_HORWE</name>
<dbReference type="OrthoDB" id="4760831at2759"/>
<evidence type="ECO:0000313" key="2">
    <source>
        <dbReference type="EMBL" id="RMZ35634.1"/>
    </source>
</evidence>
<dbReference type="EMBL" id="QWIT01000003">
    <property type="protein sequence ID" value="RMZ35634.1"/>
    <property type="molecule type" value="Genomic_DNA"/>
</dbReference>
<protein>
    <submittedName>
        <fullName evidence="2">Uncharacterized protein</fullName>
    </submittedName>
</protein>
<evidence type="ECO:0000256" key="1">
    <source>
        <dbReference type="SAM" id="MobiDB-lite"/>
    </source>
</evidence>
<feature type="region of interest" description="Disordered" evidence="1">
    <location>
        <begin position="421"/>
        <end position="465"/>
    </location>
</feature>
<dbReference type="Proteomes" id="UP000281677">
    <property type="component" value="Unassembled WGS sequence"/>
</dbReference>
<proteinExistence type="predicted"/>
<organism evidence="2 3">
    <name type="scientific">Hortaea werneckii</name>
    <name type="common">Black yeast</name>
    <name type="synonym">Cladosporium werneckii</name>
    <dbReference type="NCBI Taxonomy" id="91943"/>
    <lineage>
        <taxon>Eukaryota</taxon>
        <taxon>Fungi</taxon>
        <taxon>Dikarya</taxon>
        <taxon>Ascomycota</taxon>
        <taxon>Pezizomycotina</taxon>
        <taxon>Dothideomycetes</taxon>
        <taxon>Dothideomycetidae</taxon>
        <taxon>Mycosphaerellales</taxon>
        <taxon>Teratosphaeriaceae</taxon>
        <taxon>Hortaea</taxon>
    </lineage>
</organism>
<dbReference type="VEuPathDB" id="FungiDB:BTJ68_08384"/>
<gene>
    <name evidence="2" type="ORF">D0859_00253</name>
</gene>
<reference evidence="2 3" key="1">
    <citation type="journal article" date="2018" name="BMC Genomics">
        <title>Genomic evidence for intraspecific hybridization in a clonal and extremely halotolerant yeast.</title>
        <authorList>
            <person name="Gostincar C."/>
            <person name="Stajich J.E."/>
            <person name="Zupancic J."/>
            <person name="Zalar P."/>
            <person name="Gunde-Cimerman N."/>
        </authorList>
    </citation>
    <scope>NUCLEOTIDE SEQUENCE [LARGE SCALE GENOMIC DNA]</scope>
    <source>
        <strain evidence="2 3">EXF-120</strain>
    </source>
</reference>
<evidence type="ECO:0000313" key="3">
    <source>
        <dbReference type="Proteomes" id="UP000281677"/>
    </source>
</evidence>
<feature type="compositionally biased region" description="Low complexity" evidence="1">
    <location>
        <begin position="441"/>
        <end position="457"/>
    </location>
</feature>
<sequence length="465" mass="52776">MAANDYEVYGHLHVEANKATEVGGTVSYRYPTAEPAGALEGESSRMESVWRREMCHQFKIADRYSHVAAVIIHWADDLDNDLHCANEWKALELDQLFRDDFNFCSQIVVLNIDSKPQAQLNSAISSLILDHDGPSHSNLLIVYYSGHGIGCSENELIVSASAGTCPHSRKRSTMADVYTRTRNGKMTVADNIRAHDPQASWNKAERQLDDVDADVLTILDCCAAAHIIQKGIQDRANTHEVLAASGRDTTAYAPGKMSFTRHFIDALKVELKQHRRQPFSTYDLNEVIMRRRKITSSQVYTRHGKRNGRHIGLAPLDHLRCDDKYCSADMLTRDPRNTATLDLRVIFRTDEMLQEPATKLLAEHLSVAARDSKLNIRAIDWMGYQPSLNATWLRHCRTTIRFGKRWVRLWRTSRKRKAALETEMDRDRAAKRVAREERLLPRTPCTSSGRSTPSPSTFAYQSPQT</sequence>
<feature type="compositionally biased region" description="Basic and acidic residues" evidence="1">
    <location>
        <begin position="421"/>
        <end position="440"/>
    </location>
</feature>
<comment type="caution">
    <text evidence="2">The sequence shown here is derived from an EMBL/GenBank/DDBJ whole genome shotgun (WGS) entry which is preliminary data.</text>
</comment>